<comment type="caution">
    <text evidence="2">The sequence shown here is derived from an EMBL/GenBank/DDBJ whole genome shotgun (WGS) entry which is preliminary data.</text>
</comment>
<accession>A0A0C2CSU7</accession>
<protein>
    <submittedName>
        <fullName evidence="2">Uncharacterized protein</fullName>
    </submittedName>
</protein>
<dbReference type="AlphaFoldDB" id="A0A0C2CSU7"/>
<feature type="region of interest" description="Disordered" evidence="1">
    <location>
        <begin position="1"/>
        <end position="23"/>
    </location>
</feature>
<sequence length="41" mass="4742">MRRSIERHAADSSKDPAVYDPHMDGRLRRLQRLARLVASLP</sequence>
<proteinExistence type="predicted"/>
<feature type="compositionally biased region" description="Basic and acidic residues" evidence="1">
    <location>
        <begin position="1"/>
        <end position="14"/>
    </location>
</feature>
<name>A0A0C2CSU7_9BACT</name>
<dbReference type="EMBL" id="JMCC02000076">
    <property type="protein sequence ID" value="KIG14236.1"/>
    <property type="molecule type" value="Genomic_DNA"/>
</dbReference>
<gene>
    <name evidence="2" type="ORF">DB30_06985</name>
</gene>
<evidence type="ECO:0000313" key="2">
    <source>
        <dbReference type="EMBL" id="KIG14236.1"/>
    </source>
</evidence>
<dbReference type="Proteomes" id="UP000031599">
    <property type="component" value="Unassembled WGS sequence"/>
</dbReference>
<evidence type="ECO:0000256" key="1">
    <source>
        <dbReference type="SAM" id="MobiDB-lite"/>
    </source>
</evidence>
<organism evidence="2 3">
    <name type="scientific">Enhygromyxa salina</name>
    <dbReference type="NCBI Taxonomy" id="215803"/>
    <lineage>
        <taxon>Bacteria</taxon>
        <taxon>Pseudomonadati</taxon>
        <taxon>Myxococcota</taxon>
        <taxon>Polyangia</taxon>
        <taxon>Nannocystales</taxon>
        <taxon>Nannocystaceae</taxon>
        <taxon>Enhygromyxa</taxon>
    </lineage>
</organism>
<evidence type="ECO:0000313" key="3">
    <source>
        <dbReference type="Proteomes" id="UP000031599"/>
    </source>
</evidence>
<reference evidence="2 3" key="1">
    <citation type="submission" date="2014-12" db="EMBL/GenBank/DDBJ databases">
        <title>Genome assembly of Enhygromyxa salina DSM 15201.</title>
        <authorList>
            <person name="Sharma G."/>
            <person name="Subramanian S."/>
        </authorList>
    </citation>
    <scope>NUCLEOTIDE SEQUENCE [LARGE SCALE GENOMIC DNA]</scope>
    <source>
        <strain evidence="2 3">DSM 15201</strain>
    </source>
</reference>